<accession>A0AC34GY93</accession>
<reference evidence="2" key="1">
    <citation type="submission" date="2022-11" db="UniProtKB">
        <authorList>
            <consortium name="WormBaseParasite"/>
        </authorList>
    </citation>
    <scope>IDENTIFICATION</scope>
</reference>
<dbReference type="Proteomes" id="UP000887579">
    <property type="component" value="Unplaced"/>
</dbReference>
<name>A0AC34GY93_9BILA</name>
<protein>
    <submittedName>
        <fullName evidence="2">Peptidase S8/S53 domain-containing protein</fullName>
    </submittedName>
</protein>
<proteinExistence type="predicted"/>
<dbReference type="WBParaSite" id="ES5_v2.g9887.t1">
    <property type="protein sequence ID" value="ES5_v2.g9887.t1"/>
    <property type="gene ID" value="ES5_v2.g9887"/>
</dbReference>
<evidence type="ECO:0000313" key="2">
    <source>
        <dbReference type="WBParaSite" id="ES5_v2.g9887.t1"/>
    </source>
</evidence>
<organism evidence="1 2">
    <name type="scientific">Panagrolaimus sp. ES5</name>
    <dbReference type="NCBI Taxonomy" id="591445"/>
    <lineage>
        <taxon>Eukaryota</taxon>
        <taxon>Metazoa</taxon>
        <taxon>Ecdysozoa</taxon>
        <taxon>Nematoda</taxon>
        <taxon>Chromadorea</taxon>
        <taxon>Rhabditida</taxon>
        <taxon>Tylenchina</taxon>
        <taxon>Panagrolaimomorpha</taxon>
        <taxon>Panagrolaimoidea</taxon>
        <taxon>Panagrolaimidae</taxon>
        <taxon>Panagrolaimus</taxon>
    </lineage>
</organism>
<evidence type="ECO:0000313" key="1">
    <source>
        <dbReference type="Proteomes" id="UP000887579"/>
    </source>
</evidence>
<sequence>MFEELYSATRKIDVCDKKSKTNQKIATTIEELILLKERVIDCIVWYDGKRWQACIDTSILNENETWFSKLENSTILTNYDNKKEIAYFIDDLVYCINVFDDGNLLQLQCPPARHAYVVSQVAAGYFQDKPSECNGLATGSQIVSIHKGISEEKTLICLKKCIELSVNIVNISTRLTLTTAVVEAIKKMVEEHGIIVIHAASNEGPLYSSIPEQCCTVSDEIFIIGSVCTDEMKKKVSSFENANSIKNYSSKGPFMSSGARGIDFVAPGTAITDIPKWYPKKNDVSHGTSFAAPNVAGSIACLLSALKANGISYSPAMIKMALANTAFLPNGANKLEFGYGIIQINDAFEFIKKFHNFLPQKLIVPFSLMNEKHEKGILFVKSDEILTKNYVVNIKPEFDTKWILKCTPNDQNFVSHCNTVSVNNSFNVKIDANLLKEGSINYAEIYGLDSLNPSIGPLFYLPITVICPAHIYKEKIITVKPDPPLHLFIKKQILSDDSVQRCCIKITALNNDKKESAIVFGYLKEECCLGNPNLEIDEHILKFEEKKNFNAVVFDFKHFKEDFFEICFYSLESTSSNYKLEIDFPKVVV</sequence>